<dbReference type="SUPFAM" id="SSF48452">
    <property type="entry name" value="TPR-like"/>
    <property type="match status" value="3"/>
</dbReference>
<dbReference type="Pfam" id="PF00069">
    <property type="entry name" value="Pkinase"/>
    <property type="match status" value="1"/>
</dbReference>
<dbReference type="Gene3D" id="1.25.40.10">
    <property type="entry name" value="Tetratricopeptide repeat domain"/>
    <property type="match status" value="3"/>
</dbReference>
<gene>
    <name evidence="10" type="ORF">J3U88_18900</name>
</gene>
<evidence type="ECO:0000256" key="7">
    <source>
        <dbReference type="SAM" id="Coils"/>
    </source>
</evidence>
<comment type="caution">
    <text evidence="10">The sequence shown here is derived from an EMBL/GenBank/DDBJ whole genome shotgun (WGS) entry which is preliminary data.</text>
</comment>
<dbReference type="Pfam" id="PF13181">
    <property type="entry name" value="TPR_8"/>
    <property type="match status" value="1"/>
</dbReference>
<dbReference type="Pfam" id="PF13424">
    <property type="entry name" value="TPR_12"/>
    <property type="match status" value="2"/>
</dbReference>
<dbReference type="InterPro" id="IPR000719">
    <property type="entry name" value="Prot_kinase_dom"/>
</dbReference>
<evidence type="ECO:0000256" key="6">
    <source>
        <dbReference type="PROSITE-ProRule" id="PRU10141"/>
    </source>
</evidence>
<dbReference type="EMBL" id="JAFREP010000018">
    <property type="protein sequence ID" value="MBO1320553.1"/>
    <property type="molecule type" value="Genomic_DNA"/>
</dbReference>
<evidence type="ECO:0000256" key="2">
    <source>
        <dbReference type="ARBA" id="ARBA00022741"/>
    </source>
</evidence>
<evidence type="ECO:0000256" key="8">
    <source>
        <dbReference type="SAM" id="Phobius"/>
    </source>
</evidence>
<dbReference type="CDD" id="cd14014">
    <property type="entry name" value="STKc_PknB_like"/>
    <property type="match status" value="1"/>
</dbReference>
<dbReference type="Gene3D" id="1.10.510.10">
    <property type="entry name" value="Transferase(Phosphotransferase) domain 1"/>
    <property type="match status" value="1"/>
</dbReference>
<feature type="repeat" description="TPR" evidence="5">
    <location>
        <begin position="597"/>
        <end position="630"/>
    </location>
</feature>
<keyword evidence="5" id="KW-0802">TPR repeat</keyword>
<dbReference type="PANTHER" id="PTHR43289:SF6">
    <property type="entry name" value="SERINE_THREONINE-PROTEIN KINASE NEKL-3"/>
    <property type="match status" value="1"/>
</dbReference>
<sequence length="924" mass="104772">MNNQNPTPRMVLDTLLEAKELTGEARTVLLSRSFPEGDADFFEAAQCLFDEHPLTGIRIRDHFKVGQDLGPYHIEKVIGEGGMGRVYLARDKNQPELKVALKTIHPNYLSSTFLARFERERQILARLNHPNIASLYSVSSKRSEIPFLAMEYVEGTTIDHYCGGTKIGLDQFLDLFDEICDALEFAHQNLVIHRDIKPSNVLVNQRGRVKLLDFGIAGLIDEETKKQAQVTQVGPRLMSPDYAAPEQLGGLPLSTASDVFMLGTLLYKLLTGRLPYAEEGTAAVKRYQRITEEHFEPPSRLLKEHKGISAAPRITQEVFRLPKARLRDLDAILAKALKPDPANRYQSVERFANDLKAWRQYGFLSIDTPNRFGVLQRYMQRNRKLVLGSLGFCLLMAGFSTYLVHQSQELQMERDTAKREQIAAQRVTQFMVDMFEGNEGTNNLQHEITARELLDQGALSIETELADKPMLKARLQHAMGRAYLSLAQTESALPLLKATLTYMQETKAPPEQIFTVEEDINELMLNQGHFQEVEARLNRMIKTAETLREQHPHLYLQAHNDLAEAYLYQGKFERAEQELIHVLGQSDFEKADPLLRASLFNNLGLLYRAQSKYPQALVHFENTLQALREEYKGVHREIAKALNNIGVIHSNLGNLKKAEEHYLKALAMHPEVYGENHGETGKLKANLAVLYHNQNQLEKAVEYYLAARTQLLQFFPASHPNVAQNHLSMSSAFLSLGQPEEAEKYVRIALTDMLGQADASPAILAQGYLRLAIVLIPRGELDEAEDLLQRHLTTLPKEIGPDHPSRANNILHRGRICNMRGQTEEAIAKLHEAEQIYLKRVPESHRWVQRTRIYKAQVWRDAEAYQKAEVILLGVRDAIIQGGLEGTQIHFECLEDLAKLYHRQKRVGKAAGIEKQLASLNKPG</sequence>
<protein>
    <submittedName>
        <fullName evidence="10">Serine/threonine protein kinase</fullName>
    </submittedName>
</protein>
<feature type="repeat" description="TPR" evidence="5">
    <location>
        <begin position="765"/>
        <end position="798"/>
    </location>
</feature>
<dbReference type="PROSITE" id="PS00108">
    <property type="entry name" value="PROTEIN_KINASE_ST"/>
    <property type="match status" value="1"/>
</dbReference>
<proteinExistence type="predicted"/>
<dbReference type="PANTHER" id="PTHR43289">
    <property type="entry name" value="MITOGEN-ACTIVATED PROTEIN KINASE KINASE KINASE 20-RELATED"/>
    <property type="match status" value="1"/>
</dbReference>
<dbReference type="PROSITE" id="PS00107">
    <property type="entry name" value="PROTEIN_KINASE_ATP"/>
    <property type="match status" value="1"/>
</dbReference>
<feature type="repeat" description="TPR" evidence="5">
    <location>
        <begin position="639"/>
        <end position="672"/>
    </location>
</feature>
<evidence type="ECO:0000313" key="11">
    <source>
        <dbReference type="Proteomes" id="UP000664417"/>
    </source>
</evidence>
<dbReference type="InterPro" id="IPR011990">
    <property type="entry name" value="TPR-like_helical_dom_sf"/>
</dbReference>
<evidence type="ECO:0000256" key="5">
    <source>
        <dbReference type="PROSITE-ProRule" id="PRU00339"/>
    </source>
</evidence>
<keyword evidence="8" id="KW-0812">Transmembrane</keyword>
<dbReference type="RefSeq" id="WP_207860508.1">
    <property type="nucleotide sequence ID" value="NZ_JAFREP010000018.1"/>
</dbReference>
<evidence type="ECO:0000256" key="1">
    <source>
        <dbReference type="ARBA" id="ARBA00022679"/>
    </source>
</evidence>
<accession>A0A8J7U3L6</accession>
<dbReference type="PROSITE" id="PS50011">
    <property type="entry name" value="PROTEIN_KINASE_DOM"/>
    <property type="match status" value="1"/>
</dbReference>
<feature type="domain" description="Protein kinase" evidence="9">
    <location>
        <begin position="72"/>
        <end position="364"/>
    </location>
</feature>
<name>A0A8J7U3L6_9BACT</name>
<dbReference type="Proteomes" id="UP000664417">
    <property type="component" value="Unassembled WGS sequence"/>
</dbReference>
<keyword evidence="2 6" id="KW-0547">Nucleotide-binding</keyword>
<organism evidence="10 11">
    <name type="scientific">Acanthopleuribacter pedis</name>
    <dbReference type="NCBI Taxonomy" id="442870"/>
    <lineage>
        <taxon>Bacteria</taxon>
        <taxon>Pseudomonadati</taxon>
        <taxon>Acidobacteriota</taxon>
        <taxon>Holophagae</taxon>
        <taxon>Acanthopleuribacterales</taxon>
        <taxon>Acanthopleuribacteraceae</taxon>
        <taxon>Acanthopleuribacter</taxon>
    </lineage>
</organism>
<dbReference type="InterPro" id="IPR019734">
    <property type="entry name" value="TPR_rpt"/>
</dbReference>
<feature type="transmembrane region" description="Helical" evidence="8">
    <location>
        <begin position="385"/>
        <end position="404"/>
    </location>
</feature>
<dbReference type="GO" id="GO:0004674">
    <property type="term" value="F:protein serine/threonine kinase activity"/>
    <property type="evidence" value="ECO:0007669"/>
    <property type="project" value="UniProtKB-KW"/>
</dbReference>
<dbReference type="SUPFAM" id="SSF56112">
    <property type="entry name" value="Protein kinase-like (PK-like)"/>
    <property type="match status" value="1"/>
</dbReference>
<dbReference type="PROSITE" id="PS50005">
    <property type="entry name" value="TPR"/>
    <property type="match status" value="3"/>
</dbReference>
<keyword evidence="7" id="KW-0175">Coiled coil</keyword>
<evidence type="ECO:0000256" key="4">
    <source>
        <dbReference type="ARBA" id="ARBA00022840"/>
    </source>
</evidence>
<evidence type="ECO:0000259" key="9">
    <source>
        <dbReference type="PROSITE" id="PS50011"/>
    </source>
</evidence>
<keyword evidence="8" id="KW-0472">Membrane</keyword>
<evidence type="ECO:0000313" key="10">
    <source>
        <dbReference type="EMBL" id="MBO1320553.1"/>
    </source>
</evidence>
<evidence type="ECO:0000256" key="3">
    <source>
        <dbReference type="ARBA" id="ARBA00022777"/>
    </source>
</evidence>
<dbReference type="SMART" id="SM00028">
    <property type="entry name" value="TPR"/>
    <property type="match status" value="6"/>
</dbReference>
<dbReference type="InterPro" id="IPR011009">
    <property type="entry name" value="Kinase-like_dom_sf"/>
</dbReference>
<keyword evidence="4 6" id="KW-0067">ATP-binding</keyword>
<dbReference type="AlphaFoldDB" id="A0A8J7U3L6"/>
<keyword evidence="8" id="KW-1133">Transmembrane helix</keyword>
<keyword evidence="3 10" id="KW-0418">Kinase</keyword>
<keyword evidence="10" id="KW-0723">Serine/threonine-protein kinase</keyword>
<dbReference type="SMART" id="SM00220">
    <property type="entry name" value="S_TKc"/>
    <property type="match status" value="1"/>
</dbReference>
<dbReference type="GO" id="GO:0005524">
    <property type="term" value="F:ATP binding"/>
    <property type="evidence" value="ECO:0007669"/>
    <property type="project" value="UniProtKB-UniRule"/>
</dbReference>
<reference evidence="10" key="1">
    <citation type="submission" date="2021-03" db="EMBL/GenBank/DDBJ databases">
        <authorList>
            <person name="Wang G."/>
        </authorList>
    </citation>
    <scope>NUCLEOTIDE SEQUENCE</scope>
    <source>
        <strain evidence="10">KCTC 12899</strain>
    </source>
</reference>
<feature type="binding site" evidence="6">
    <location>
        <position position="102"/>
    </location>
    <ligand>
        <name>ATP</name>
        <dbReference type="ChEBI" id="CHEBI:30616"/>
    </ligand>
</feature>
<dbReference type="InterPro" id="IPR017441">
    <property type="entry name" value="Protein_kinase_ATP_BS"/>
</dbReference>
<keyword evidence="1" id="KW-0808">Transferase</keyword>
<dbReference type="InterPro" id="IPR008271">
    <property type="entry name" value="Ser/Thr_kinase_AS"/>
</dbReference>
<feature type="coiled-coil region" evidence="7">
    <location>
        <begin position="617"/>
        <end position="644"/>
    </location>
</feature>
<keyword evidence="11" id="KW-1185">Reference proteome</keyword>
<dbReference type="PROSITE" id="PS50293">
    <property type="entry name" value="TPR_REGION"/>
    <property type="match status" value="1"/>
</dbReference>
<dbReference type="Gene3D" id="3.30.200.20">
    <property type="entry name" value="Phosphorylase Kinase, domain 1"/>
    <property type="match status" value="1"/>
</dbReference>